<comment type="caution">
    <text evidence="12">The sequence shown here is derived from an EMBL/GenBank/DDBJ whole genome shotgun (WGS) entry which is preliminary data.</text>
</comment>
<keyword evidence="8 9" id="KW-0961">Cell wall biogenesis/degradation</keyword>
<evidence type="ECO:0000256" key="3">
    <source>
        <dbReference type="ARBA" id="ARBA00022676"/>
    </source>
</evidence>
<dbReference type="UniPathway" id="UPA00219"/>
<dbReference type="InterPro" id="IPR005490">
    <property type="entry name" value="LD_TPept_cat_dom"/>
</dbReference>
<evidence type="ECO:0000256" key="5">
    <source>
        <dbReference type="ARBA" id="ARBA00022801"/>
    </source>
</evidence>
<evidence type="ECO:0000256" key="1">
    <source>
        <dbReference type="ARBA" id="ARBA00004752"/>
    </source>
</evidence>
<dbReference type="InterPro" id="IPR038063">
    <property type="entry name" value="Transpep_catalytic_dom"/>
</dbReference>
<evidence type="ECO:0000256" key="2">
    <source>
        <dbReference type="ARBA" id="ARBA00005992"/>
    </source>
</evidence>
<dbReference type="EMBL" id="QQBB01000006">
    <property type="protein sequence ID" value="RDI57848.1"/>
    <property type="molecule type" value="Genomic_DNA"/>
</dbReference>
<accession>A0A370HI24</accession>
<keyword evidence="7 9" id="KW-0573">Peptidoglycan synthesis</keyword>
<feature type="domain" description="L,D-TPase catalytic" evidence="11">
    <location>
        <begin position="140"/>
        <end position="269"/>
    </location>
</feature>
<evidence type="ECO:0000313" key="13">
    <source>
        <dbReference type="Proteomes" id="UP000254925"/>
    </source>
</evidence>
<dbReference type="GO" id="GO:0008360">
    <property type="term" value="P:regulation of cell shape"/>
    <property type="evidence" value="ECO:0007669"/>
    <property type="project" value="UniProtKB-UniRule"/>
</dbReference>
<evidence type="ECO:0000256" key="6">
    <source>
        <dbReference type="ARBA" id="ARBA00022960"/>
    </source>
</evidence>
<dbReference type="Proteomes" id="UP000254925">
    <property type="component" value="Unassembled WGS sequence"/>
</dbReference>
<dbReference type="Gene3D" id="2.40.440.10">
    <property type="entry name" value="L,D-transpeptidase catalytic domain-like"/>
    <property type="match status" value="1"/>
</dbReference>
<dbReference type="PANTHER" id="PTHR30582">
    <property type="entry name" value="L,D-TRANSPEPTIDASE"/>
    <property type="match status" value="1"/>
</dbReference>
<sequence>MRAWLPCSVFLLAVSLPAVGYAQPMRGYPQAAPRDAYGNLLVVPGYDYPYAQAQDGYLNQDYPFVSRPSSRARSAYQAAPVDPMTGYPYETRASRRSGTAMAALPEEYGADSGYDNSIDYAIAPQFQRQIVAYRGNERPGTIIVDTPNKFLYLVQGDGRAIRYGIGVGRPGFEWAGRKTVSMKREWPDWRPPAEMIRRRPDLPRHMEGGPDNPLGARALYLGSSLYRIHGTNEPHTIGQAVSSGCIRMLNKDVIDLYSRVRVGTPVIVI</sequence>
<dbReference type="AlphaFoldDB" id="A0A370HI24"/>
<gene>
    <name evidence="12" type="ORF">DES45_106162</name>
</gene>
<evidence type="ECO:0000313" key="12">
    <source>
        <dbReference type="EMBL" id="RDI57848.1"/>
    </source>
</evidence>
<keyword evidence="3" id="KW-0328">Glycosyltransferase</keyword>
<evidence type="ECO:0000256" key="4">
    <source>
        <dbReference type="ARBA" id="ARBA00022679"/>
    </source>
</evidence>
<evidence type="ECO:0000256" key="7">
    <source>
        <dbReference type="ARBA" id="ARBA00022984"/>
    </source>
</evidence>
<feature type="active site" description="Nucleophile" evidence="9">
    <location>
        <position position="245"/>
    </location>
</feature>
<dbReference type="CDD" id="cd16913">
    <property type="entry name" value="YkuD_like"/>
    <property type="match status" value="1"/>
</dbReference>
<reference evidence="12 13" key="1">
    <citation type="submission" date="2018-07" db="EMBL/GenBank/DDBJ databases">
        <title>Genomic Encyclopedia of Type Strains, Phase IV (KMG-IV): sequencing the most valuable type-strain genomes for metagenomic binning, comparative biology and taxonomic classification.</title>
        <authorList>
            <person name="Goeker M."/>
        </authorList>
    </citation>
    <scope>NUCLEOTIDE SEQUENCE [LARGE SCALE GENOMIC DNA]</scope>
    <source>
        <strain evidence="12 13">DSM 14364</strain>
    </source>
</reference>
<keyword evidence="13" id="KW-1185">Reference proteome</keyword>
<keyword evidence="6 9" id="KW-0133">Cell shape</keyword>
<dbReference type="GO" id="GO:0016757">
    <property type="term" value="F:glycosyltransferase activity"/>
    <property type="evidence" value="ECO:0007669"/>
    <property type="project" value="UniProtKB-KW"/>
</dbReference>
<dbReference type="PANTHER" id="PTHR30582:SF24">
    <property type="entry name" value="L,D-TRANSPEPTIDASE ERFK_SRFK-RELATED"/>
    <property type="match status" value="1"/>
</dbReference>
<organism evidence="12 13">
    <name type="scientific">Microvirga subterranea</name>
    <dbReference type="NCBI Taxonomy" id="186651"/>
    <lineage>
        <taxon>Bacteria</taxon>
        <taxon>Pseudomonadati</taxon>
        <taxon>Pseudomonadota</taxon>
        <taxon>Alphaproteobacteria</taxon>
        <taxon>Hyphomicrobiales</taxon>
        <taxon>Methylobacteriaceae</taxon>
        <taxon>Microvirga</taxon>
    </lineage>
</organism>
<comment type="pathway">
    <text evidence="1 9">Cell wall biogenesis; peptidoglycan biosynthesis.</text>
</comment>
<comment type="similarity">
    <text evidence="2">Belongs to the YkuD family.</text>
</comment>
<proteinExistence type="inferred from homology"/>
<dbReference type="GO" id="GO:0005576">
    <property type="term" value="C:extracellular region"/>
    <property type="evidence" value="ECO:0007669"/>
    <property type="project" value="TreeGrafter"/>
</dbReference>
<dbReference type="GO" id="GO:0071972">
    <property type="term" value="F:peptidoglycan L,D-transpeptidase activity"/>
    <property type="evidence" value="ECO:0007669"/>
    <property type="project" value="TreeGrafter"/>
</dbReference>
<dbReference type="PROSITE" id="PS52029">
    <property type="entry name" value="LD_TPASE"/>
    <property type="match status" value="1"/>
</dbReference>
<dbReference type="FunFam" id="2.40.440.10:FF:000002">
    <property type="entry name" value="L,D-transpeptidase ErfK/SrfK"/>
    <property type="match status" value="1"/>
</dbReference>
<name>A0A370HI24_9HYPH</name>
<dbReference type="GO" id="GO:0071555">
    <property type="term" value="P:cell wall organization"/>
    <property type="evidence" value="ECO:0007669"/>
    <property type="project" value="UniProtKB-UniRule"/>
</dbReference>
<dbReference type="InterPro" id="IPR050979">
    <property type="entry name" value="LD-transpeptidase"/>
</dbReference>
<dbReference type="GO" id="GO:0018104">
    <property type="term" value="P:peptidoglycan-protein cross-linking"/>
    <property type="evidence" value="ECO:0007669"/>
    <property type="project" value="TreeGrafter"/>
</dbReference>
<evidence type="ECO:0000256" key="9">
    <source>
        <dbReference type="PROSITE-ProRule" id="PRU01373"/>
    </source>
</evidence>
<feature type="active site" description="Proton donor/acceptor" evidence="9">
    <location>
        <position position="229"/>
    </location>
</feature>
<feature type="signal peptide" evidence="10">
    <location>
        <begin position="1"/>
        <end position="22"/>
    </location>
</feature>
<keyword evidence="10" id="KW-0732">Signal</keyword>
<dbReference type="Pfam" id="PF03734">
    <property type="entry name" value="YkuD"/>
    <property type="match status" value="1"/>
</dbReference>
<evidence type="ECO:0000256" key="8">
    <source>
        <dbReference type="ARBA" id="ARBA00023316"/>
    </source>
</evidence>
<keyword evidence="5" id="KW-0378">Hydrolase</keyword>
<feature type="chain" id="PRO_5016984729" evidence="10">
    <location>
        <begin position="23"/>
        <end position="269"/>
    </location>
</feature>
<protein>
    <submittedName>
        <fullName evidence="12">L,D-transpeptidase-like protein</fullName>
    </submittedName>
</protein>
<keyword evidence="4" id="KW-0808">Transferase</keyword>
<evidence type="ECO:0000259" key="11">
    <source>
        <dbReference type="PROSITE" id="PS52029"/>
    </source>
</evidence>
<dbReference type="RefSeq" id="WP_245571750.1">
    <property type="nucleotide sequence ID" value="NZ_QQBB01000006.1"/>
</dbReference>
<evidence type="ECO:0000256" key="10">
    <source>
        <dbReference type="SAM" id="SignalP"/>
    </source>
</evidence>
<dbReference type="SUPFAM" id="SSF141523">
    <property type="entry name" value="L,D-transpeptidase catalytic domain-like"/>
    <property type="match status" value="1"/>
</dbReference>